<evidence type="ECO:0000313" key="3">
    <source>
        <dbReference type="Proteomes" id="UP000789831"/>
    </source>
</evidence>
<keyword evidence="3" id="KW-1185">Reference proteome</keyword>
<name>A0A9N9EHL2_9GLOM</name>
<feature type="non-terminal residue" evidence="2">
    <location>
        <position position="1"/>
    </location>
</feature>
<dbReference type="Proteomes" id="UP000789831">
    <property type="component" value="Unassembled WGS sequence"/>
</dbReference>
<feature type="compositionally biased region" description="Polar residues" evidence="1">
    <location>
        <begin position="62"/>
        <end position="71"/>
    </location>
</feature>
<organism evidence="2 3">
    <name type="scientific">Ambispora gerdemannii</name>
    <dbReference type="NCBI Taxonomy" id="144530"/>
    <lineage>
        <taxon>Eukaryota</taxon>
        <taxon>Fungi</taxon>
        <taxon>Fungi incertae sedis</taxon>
        <taxon>Mucoromycota</taxon>
        <taxon>Glomeromycotina</taxon>
        <taxon>Glomeromycetes</taxon>
        <taxon>Archaeosporales</taxon>
        <taxon>Ambisporaceae</taxon>
        <taxon>Ambispora</taxon>
    </lineage>
</organism>
<proteinExistence type="predicted"/>
<protein>
    <submittedName>
        <fullName evidence="2">2355_t:CDS:1</fullName>
    </submittedName>
</protein>
<evidence type="ECO:0000313" key="2">
    <source>
        <dbReference type="EMBL" id="CAG8672103.1"/>
    </source>
</evidence>
<sequence>SDQRNRKIVVFTTSSSPSIPSTNNNNLSESEVLNQAKKIELFRENSLAKNKRKQPTEREKNLTTAINDKFR</sequence>
<comment type="caution">
    <text evidence="2">The sequence shown here is derived from an EMBL/GenBank/DDBJ whole genome shotgun (WGS) entry which is preliminary data.</text>
</comment>
<reference evidence="2" key="1">
    <citation type="submission" date="2021-06" db="EMBL/GenBank/DDBJ databases">
        <authorList>
            <person name="Kallberg Y."/>
            <person name="Tangrot J."/>
            <person name="Rosling A."/>
        </authorList>
    </citation>
    <scope>NUCLEOTIDE SEQUENCE</scope>
    <source>
        <strain evidence="2">MT106</strain>
    </source>
</reference>
<dbReference type="EMBL" id="CAJVPL010007938">
    <property type="protein sequence ID" value="CAG8672103.1"/>
    <property type="molecule type" value="Genomic_DNA"/>
</dbReference>
<evidence type="ECO:0000256" key="1">
    <source>
        <dbReference type="SAM" id="MobiDB-lite"/>
    </source>
</evidence>
<gene>
    <name evidence="2" type="ORF">AGERDE_LOCUS12305</name>
</gene>
<feature type="region of interest" description="Disordered" evidence="1">
    <location>
        <begin position="46"/>
        <end position="71"/>
    </location>
</feature>
<accession>A0A9N9EHL2</accession>
<dbReference type="AlphaFoldDB" id="A0A9N9EHL2"/>